<evidence type="ECO:0000313" key="3">
    <source>
        <dbReference type="Proteomes" id="UP000800981"/>
    </source>
</evidence>
<sequence>MLAVLALGYLLIWRGWRNRGRRQNDVPALHEVPEAVARGAVRARGEGTYVVTTTAGDWLDRIVAHGLGTRSLAHMIVSEAGVLFARVGAPDVFVPLAALRGARLERGMAGKFVEEGGLVVVTWEHGTRQLDTGFRPRAAADRDELLAAVQGLVEVKS</sequence>
<proteinExistence type="predicted"/>
<reference evidence="2 3" key="1">
    <citation type="submission" date="2020-03" db="EMBL/GenBank/DDBJ databases">
        <title>Two novel Motilibacter sp.</title>
        <authorList>
            <person name="Liu S."/>
        </authorList>
    </citation>
    <scope>NUCLEOTIDE SEQUENCE [LARGE SCALE GENOMIC DNA]</scope>
    <source>
        <strain evidence="2 3">E257</strain>
    </source>
</reference>
<dbReference type="Proteomes" id="UP000800981">
    <property type="component" value="Unassembled WGS sequence"/>
</dbReference>
<organism evidence="2 3">
    <name type="scientific">Motilibacter deserti</name>
    <dbReference type="NCBI Taxonomy" id="2714956"/>
    <lineage>
        <taxon>Bacteria</taxon>
        <taxon>Bacillati</taxon>
        <taxon>Actinomycetota</taxon>
        <taxon>Actinomycetes</taxon>
        <taxon>Motilibacterales</taxon>
        <taxon>Motilibacteraceae</taxon>
        <taxon>Motilibacter</taxon>
    </lineage>
</organism>
<evidence type="ECO:0000313" key="2">
    <source>
        <dbReference type="EMBL" id="NHC14026.1"/>
    </source>
</evidence>
<dbReference type="EMBL" id="JAANNP010000003">
    <property type="protein sequence ID" value="NHC14026.1"/>
    <property type="molecule type" value="Genomic_DNA"/>
</dbReference>
<keyword evidence="3" id="KW-1185">Reference proteome</keyword>
<gene>
    <name evidence="2" type="ORF">G9H71_09560</name>
</gene>
<accession>A0ABX0GWF2</accession>
<dbReference type="Pfam" id="PF25362">
    <property type="entry name" value="bPH_11"/>
    <property type="match status" value="1"/>
</dbReference>
<name>A0ABX0GWF2_9ACTN</name>
<dbReference type="InterPro" id="IPR057446">
    <property type="entry name" value="PH_bac"/>
</dbReference>
<feature type="domain" description="PH" evidence="1">
    <location>
        <begin position="27"/>
        <end position="149"/>
    </location>
</feature>
<evidence type="ECO:0000259" key="1">
    <source>
        <dbReference type="Pfam" id="PF25362"/>
    </source>
</evidence>
<comment type="caution">
    <text evidence="2">The sequence shown here is derived from an EMBL/GenBank/DDBJ whole genome shotgun (WGS) entry which is preliminary data.</text>
</comment>
<protein>
    <recommendedName>
        <fullName evidence="1">PH domain-containing protein</fullName>
    </recommendedName>
</protein>